<evidence type="ECO:0000313" key="4">
    <source>
        <dbReference type="Proteomes" id="UP001223072"/>
    </source>
</evidence>
<keyword evidence="4" id="KW-1185">Reference proteome</keyword>
<dbReference type="EMBL" id="JAUSZS010000002">
    <property type="protein sequence ID" value="MDQ0931392.1"/>
    <property type="molecule type" value="Genomic_DNA"/>
</dbReference>
<dbReference type="Gene3D" id="3.40.50.720">
    <property type="entry name" value="NAD(P)-binding Rossmann-like Domain"/>
    <property type="match status" value="1"/>
</dbReference>
<dbReference type="InterPro" id="IPR036291">
    <property type="entry name" value="NAD(P)-bd_dom_sf"/>
</dbReference>
<dbReference type="InterPro" id="IPR002347">
    <property type="entry name" value="SDR_fam"/>
</dbReference>
<comment type="caution">
    <text evidence="3">The sequence shown here is derived from an EMBL/GenBank/DDBJ whole genome shotgun (WGS) entry which is preliminary data.</text>
</comment>
<gene>
    <name evidence="3" type="ORF">QFZ49_001299</name>
</gene>
<dbReference type="PANTHER" id="PTHR43669">
    <property type="entry name" value="5-KETO-D-GLUCONATE 5-REDUCTASE"/>
    <property type="match status" value="1"/>
</dbReference>
<dbReference type="PANTHER" id="PTHR43669:SF12">
    <property type="entry name" value="BLR5618 PROTEIN"/>
    <property type="match status" value="1"/>
</dbReference>
<accession>A0ABU0RHC0</accession>
<protein>
    <submittedName>
        <fullName evidence="3">NAD(P)-dependent dehydrogenase (Short-subunit alcohol dehydrogenase family)</fullName>
    </submittedName>
</protein>
<proteinExistence type="inferred from homology"/>
<keyword evidence="2" id="KW-0560">Oxidoreductase</keyword>
<dbReference type="Pfam" id="PF00106">
    <property type="entry name" value="adh_short"/>
    <property type="match status" value="1"/>
</dbReference>
<organism evidence="3 4">
    <name type="scientific">Streptomyces turgidiscabies</name>
    <dbReference type="NCBI Taxonomy" id="85558"/>
    <lineage>
        <taxon>Bacteria</taxon>
        <taxon>Bacillati</taxon>
        <taxon>Actinomycetota</taxon>
        <taxon>Actinomycetes</taxon>
        <taxon>Kitasatosporales</taxon>
        <taxon>Streptomycetaceae</taxon>
        <taxon>Streptomyces</taxon>
    </lineage>
</organism>
<dbReference type="Proteomes" id="UP001223072">
    <property type="component" value="Unassembled WGS sequence"/>
</dbReference>
<evidence type="ECO:0000256" key="1">
    <source>
        <dbReference type="ARBA" id="ARBA00006484"/>
    </source>
</evidence>
<comment type="similarity">
    <text evidence="1">Belongs to the short-chain dehydrogenases/reductases (SDR) family.</text>
</comment>
<sequence>MGEGNSTAAEQGKVAVVTGAGSGIGRAVALELLGAGWSVALAGRRTERLAETAARTPLARAFEDSTCTSGIDSSVAFGPVAGICSTRLLHQSFTLDALRFR</sequence>
<evidence type="ECO:0000256" key="2">
    <source>
        <dbReference type="ARBA" id="ARBA00023002"/>
    </source>
</evidence>
<reference evidence="3 4" key="1">
    <citation type="submission" date="2023-07" db="EMBL/GenBank/DDBJ databases">
        <title>Comparative genomics of wheat-associated soil bacteria to identify genetic determinants of phenazine resistance.</title>
        <authorList>
            <person name="Mouncey N."/>
        </authorList>
    </citation>
    <scope>NUCLEOTIDE SEQUENCE [LARGE SCALE GENOMIC DNA]</scope>
    <source>
        <strain evidence="3 4">W2I16</strain>
    </source>
</reference>
<evidence type="ECO:0000313" key="3">
    <source>
        <dbReference type="EMBL" id="MDQ0931392.1"/>
    </source>
</evidence>
<name>A0ABU0RHC0_9ACTN</name>
<dbReference type="SUPFAM" id="SSF51735">
    <property type="entry name" value="NAD(P)-binding Rossmann-fold domains"/>
    <property type="match status" value="1"/>
</dbReference>